<feature type="active site" evidence="3">
    <location>
        <position position="198"/>
    </location>
</feature>
<dbReference type="GO" id="GO:0016787">
    <property type="term" value="F:hydrolase activity"/>
    <property type="evidence" value="ECO:0007669"/>
    <property type="project" value="UniProtKB-KW"/>
</dbReference>
<feature type="compositionally biased region" description="Low complexity" evidence="4">
    <location>
        <begin position="76"/>
        <end position="85"/>
    </location>
</feature>
<gene>
    <name evidence="6" type="ORF">LRS13_19250</name>
</gene>
<sequence>MKTPDHPVVHVIEHYVARLVCALPPALLRIIGRDVAAPEGVKPAPEVGALLTIMAMTGERALGTGEDPEARRASTRRGAATAAPRKPGPVRAQQVTVAGAAGDLRARLYIPPVDTDGRLLVFYHGGGWVTGDLDTHDSVCRLLAMQAATRVVSVEYRLAPEHPFPAPADDAIAAFAHVVDHAPKFGARPDRISVAGDSAGGNLAAVVSQQTAGGPRPAAALLIYPACDFRGGTASRTLFAEGFLLEKRDMDWCQARYLPAGADIEDPWISPIFGEIDERHPPTVVVTAGFDPLRDEGETYAAHLRAAGVPTVLRRYPGLVHGFANVTALSRTSHDAMVDCASALLAAQELGARPPARVEVPVSS</sequence>
<feature type="domain" description="Alpha/beta hydrolase fold-3" evidence="5">
    <location>
        <begin position="120"/>
        <end position="324"/>
    </location>
</feature>
<evidence type="ECO:0000256" key="2">
    <source>
        <dbReference type="ARBA" id="ARBA00022801"/>
    </source>
</evidence>
<dbReference type="InterPro" id="IPR029058">
    <property type="entry name" value="AB_hydrolase_fold"/>
</dbReference>
<evidence type="ECO:0000256" key="3">
    <source>
        <dbReference type="PROSITE-ProRule" id="PRU10038"/>
    </source>
</evidence>
<dbReference type="InterPro" id="IPR033140">
    <property type="entry name" value="Lipase_GDXG_put_SER_AS"/>
</dbReference>
<dbReference type="RefSeq" id="WP_353863324.1">
    <property type="nucleotide sequence ID" value="NZ_CP088295.1"/>
</dbReference>
<dbReference type="Pfam" id="PF07859">
    <property type="entry name" value="Abhydrolase_3"/>
    <property type="match status" value="1"/>
</dbReference>
<dbReference type="InterPro" id="IPR050300">
    <property type="entry name" value="GDXG_lipolytic_enzyme"/>
</dbReference>
<dbReference type="PROSITE" id="PS01174">
    <property type="entry name" value="LIPASE_GDXG_SER"/>
    <property type="match status" value="1"/>
</dbReference>
<organism evidence="6 7">
    <name type="scientific">Svornostia abyssi</name>
    <dbReference type="NCBI Taxonomy" id="2898438"/>
    <lineage>
        <taxon>Bacteria</taxon>
        <taxon>Bacillati</taxon>
        <taxon>Actinomycetota</taxon>
        <taxon>Thermoleophilia</taxon>
        <taxon>Solirubrobacterales</taxon>
        <taxon>Baekduiaceae</taxon>
        <taxon>Svornostia</taxon>
    </lineage>
</organism>
<reference evidence="7" key="1">
    <citation type="submission" date="2021-11" db="EMBL/GenBank/DDBJ databases">
        <title>Cultivation dependent microbiological survey of springs from the worlds oldest radium mine currently devoted to the extraction of radon-saturated water.</title>
        <authorList>
            <person name="Kapinusova G."/>
            <person name="Smrhova T."/>
            <person name="Strejcek M."/>
            <person name="Suman J."/>
            <person name="Jani K."/>
            <person name="Pajer P."/>
            <person name="Uhlik O."/>
        </authorList>
    </citation>
    <scope>NUCLEOTIDE SEQUENCE [LARGE SCALE GENOMIC DNA]</scope>
    <source>
        <strain evidence="7">J379</strain>
    </source>
</reference>
<dbReference type="PANTHER" id="PTHR48081">
    <property type="entry name" value="AB HYDROLASE SUPERFAMILY PROTEIN C4A8.06C"/>
    <property type="match status" value="1"/>
</dbReference>
<dbReference type="PANTHER" id="PTHR48081:SF8">
    <property type="entry name" value="ALPHA_BETA HYDROLASE FOLD-3 DOMAIN-CONTAINING PROTEIN-RELATED"/>
    <property type="match status" value="1"/>
</dbReference>
<dbReference type="EMBL" id="CP088295">
    <property type="protein sequence ID" value="UUY02802.1"/>
    <property type="molecule type" value="Genomic_DNA"/>
</dbReference>
<name>A0ABY5PE08_9ACTN</name>
<evidence type="ECO:0000256" key="1">
    <source>
        <dbReference type="ARBA" id="ARBA00010515"/>
    </source>
</evidence>
<keyword evidence="2 6" id="KW-0378">Hydrolase</keyword>
<evidence type="ECO:0000256" key="4">
    <source>
        <dbReference type="SAM" id="MobiDB-lite"/>
    </source>
</evidence>
<evidence type="ECO:0000313" key="7">
    <source>
        <dbReference type="Proteomes" id="UP001058860"/>
    </source>
</evidence>
<protein>
    <submittedName>
        <fullName evidence="6">Alpha/beta hydrolase</fullName>
    </submittedName>
</protein>
<feature type="region of interest" description="Disordered" evidence="4">
    <location>
        <begin position="61"/>
        <end position="92"/>
    </location>
</feature>
<comment type="similarity">
    <text evidence="1">Belongs to the 'GDXG' lipolytic enzyme family.</text>
</comment>
<dbReference type="SUPFAM" id="SSF53474">
    <property type="entry name" value="alpha/beta-Hydrolases"/>
    <property type="match status" value="1"/>
</dbReference>
<evidence type="ECO:0000259" key="5">
    <source>
        <dbReference type="Pfam" id="PF07859"/>
    </source>
</evidence>
<dbReference type="Proteomes" id="UP001058860">
    <property type="component" value="Chromosome"/>
</dbReference>
<accession>A0ABY5PE08</accession>
<dbReference type="InterPro" id="IPR013094">
    <property type="entry name" value="AB_hydrolase_3"/>
</dbReference>
<keyword evidence="7" id="KW-1185">Reference proteome</keyword>
<evidence type="ECO:0000313" key="6">
    <source>
        <dbReference type="EMBL" id="UUY02802.1"/>
    </source>
</evidence>
<dbReference type="Gene3D" id="3.40.50.1820">
    <property type="entry name" value="alpha/beta hydrolase"/>
    <property type="match status" value="1"/>
</dbReference>
<proteinExistence type="inferred from homology"/>